<feature type="chain" id="PRO_5005544236" description="Purine nucleoside phosphorylase" evidence="2">
    <location>
        <begin position="22"/>
        <end position="104"/>
    </location>
</feature>
<keyword evidence="2" id="KW-0732">Signal</keyword>
<dbReference type="Proteomes" id="UP000036959">
    <property type="component" value="Unassembled WGS sequence"/>
</dbReference>
<dbReference type="EMBL" id="LFJJ01000090">
    <property type="protein sequence ID" value="KND59938.1"/>
    <property type="molecule type" value="Genomic_DNA"/>
</dbReference>
<organism evidence="3 4">
    <name type="scientific">Candidatus Burkholderia verschuerenii</name>
    <dbReference type="NCBI Taxonomy" id="242163"/>
    <lineage>
        <taxon>Bacteria</taxon>
        <taxon>Pseudomonadati</taxon>
        <taxon>Pseudomonadota</taxon>
        <taxon>Betaproteobacteria</taxon>
        <taxon>Burkholderiales</taxon>
        <taxon>Burkholderiaceae</taxon>
        <taxon>Burkholderia</taxon>
    </lineage>
</organism>
<dbReference type="OrthoDB" id="9111896at2"/>
<evidence type="ECO:0000256" key="1">
    <source>
        <dbReference type="SAM" id="MobiDB-lite"/>
    </source>
</evidence>
<name>A0A0L0MC65_9BURK</name>
<reference evidence="4" key="1">
    <citation type="submission" date="2015-06" db="EMBL/GenBank/DDBJ databases">
        <title>Comparative genomics of Burkholderia leaf nodule symbionts.</title>
        <authorList>
            <person name="Carlier A."/>
            <person name="Eberl L."/>
            <person name="Pinto-Carbo M."/>
        </authorList>
    </citation>
    <scope>NUCLEOTIDE SEQUENCE [LARGE SCALE GENOMIC DNA]</scope>
    <source>
        <strain evidence="4">UZHbot4</strain>
    </source>
</reference>
<evidence type="ECO:0000313" key="4">
    <source>
        <dbReference type="Proteomes" id="UP000036959"/>
    </source>
</evidence>
<evidence type="ECO:0000256" key="2">
    <source>
        <dbReference type="SAM" id="SignalP"/>
    </source>
</evidence>
<proteinExistence type="predicted"/>
<sequence length="104" mass="11089">MKIFPCTIAIVALLVTPIASYADTGNDVSRAQVKAELVRIEQAGYRPTAEQADYPAALQAAETRVTSRRVAMIQATDYGSSTDSGSQAGAGNKRVDPRDTFMGH</sequence>
<evidence type="ECO:0000313" key="3">
    <source>
        <dbReference type="EMBL" id="KND59938.1"/>
    </source>
</evidence>
<feature type="compositionally biased region" description="Polar residues" evidence="1">
    <location>
        <begin position="77"/>
        <end position="89"/>
    </location>
</feature>
<evidence type="ECO:0008006" key="5">
    <source>
        <dbReference type="Google" id="ProtNLM"/>
    </source>
</evidence>
<dbReference type="RefSeq" id="WP_050454181.1">
    <property type="nucleotide sequence ID" value="NZ_LFJJ01000090.1"/>
</dbReference>
<dbReference type="AlphaFoldDB" id="A0A0L0MC65"/>
<feature type="signal peptide" evidence="2">
    <location>
        <begin position="1"/>
        <end position="21"/>
    </location>
</feature>
<keyword evidence="4" id="KW-1185">Reference proteome</keyword>
<dbReference type="InterPro" id="IPR025421">
    <property type="entry name" value="DUF4148"/>
</dbReference>
<feature type="compositionally biased region" description="Basic and acidic residues" evidence="1">
    <location>
        <begin position="93"/>
        <end position="104"/>
    </location>
</feature>
<feature type="region of interest" description="Disordered" evidence="1">
    <location>
        <begin position="76"/>
        <end position="104"/>
    </location>
</feature>
<dbReference type="Pfam" id="PF13663">
    <property type="entry name" value="DUF4148"/>
    <property type="match status" value="1"/>
</dbReference>
<protein>
    <recommendedName>
        <fullName evidence="5">Purine nucleoside phosphorylase</fullName>
    </recommendedName>
</protein>
<gene>
    <name evidence="3" type="ORF">BVER_04729c</name>
</gene>
<accession>A0A0L0MC65</accession>
<dbReference type="PATRIC" id="fig|242163.4.peg.6950"/>
<comment type="caution">
    <text evidence="3">The sequence shown here is derived from an EMBL/GenBank/DDBJ whole genome shotgun (WGS) entry which is preliminary data.</text>
</comment>